<proteinExistence type="predicted"/>
<protein>
    <submittedName>
        <fullName evidence="1">C-type lectin domain-containing protein</fullName>
    </submittedName>
</protein>
<dbReference type="WBParaSite" id="OFLC_0000447401-mRNA-1">
    <property type="protein sequence ID" value="OFLC_0000447401-mRNA-1"/>
    <property type="gene ID" value="OFLC_0000447401"/>
</dbReference>
<name>A0A183HAG3_9BILA</name>
<evidence type="ECO:0000313" key="1">
    <source>
        <dbReference type="WBParaSite" id="OFLC_0000447401-mRNA-1"/>
    </source>
</evidence>
<dbReference type="AlphaFoldDB" id="A0A183HAG3"/>
<accession>A0A183HAG3</accession>
<organism evidence="1">
    <name type="scientific">Onchocerca flexuosa</name>
    <dbReference type="NCBI Taxonomy" id="387005"/>
    <lineage>
        <taxon>Eukaryota</taxon>
        <taxon>Metazoa</taxon>
        <taxon>Ecdysozoa</taxon>
        <taxon>Nematoda</taxon>
        <taxon>Chromadorea</taxon>
        <taxon>Rhabditida</taxon>
        <taxon>Spirurina</taxon>
        <taxon>Spiruromorpha</taxon>
        <taxon>Filarioidea</taxon>
        <taxon>Onchocercidae</taxon>
        <taxon>Onchocerca</taxon>
    </lineage>
</organism>
<sequence>LQAVVGQVGEQDDIVCFDGTLAWKQDLTRKETPCFGVANVKLAMDWKKASDYCGEIGGDLPTPTENEYPLMQVIFKDFQPESKIPLGFVNEKNKWMQIRHGKKEASSITSVKPSQEILKLFEKANEFQYEAGLKKDSYTTVICEHRNSASSFIKNQQCDEGFVLFAVNNASKCYLFHEFADPFMEASGFTAVSNYCKSKNAELFRPIDSGDLSIMQKIGEAVGYARLTDISPNYIYQQYGYINQKVKNDKEEPTTAAGYNYTAVGVGLPASFDSHTFRSN</sequence>
<reference evidence="1" key="1">
    <citation type="submission" date="2016-06" db="UniProtKB">
        <authorList>
            <consortium name="WormBaseParasite"/>
        </authorList>
    </citation>
    <scope>IDENTIFICATION</scope>
</reference>